<sequence>MQKMDCQAIGYGYIIIPKALLKEQLIDCSPHEGEIEAFLKLLVKVNYSETKLTDHQRRTIVCKRGESLHSYRSWSAIFHWPTSRTYRFIQQLKTNGIIEIIPHNDTTALHIRVVNYENWTNISTLLNEKKENTQKISDEKFRLFWDDYHNILQLPKENIAKAQRIWKKLSEKEQQLAIDHIEDYYYHQANTKFMLHACSYLSNKAFLNEYEY</sequence>
<dbReference type="AlphaFoldDB" id="A0A0P0FLR1"/>
<dbReference type="KEGG" id="btho:Btheta7330_01700"/>
<proteinExistence type="predicted"/>
<dbReference type="EMBL" id="CZBI01000006">
    <property type="protein sequence ID" value="CUQ37492.1"/>
    <property type="molecule type" value="Genomic_DNA"/>
</dbReference>
<name>A0A0P0FLR1_BACT4</name>
<dbReference type="Proteomes" id="UP000095541">
    <property type="component" value="Unassembled WGS sequence"/>
</dbReference>
<protein>
    <submittedName>
        <fullName evidence="1">Uncharacterized protein</fullName>
    </submittedName>
</protein>
<organism evidence="1 3">
    <name type="scientific">Bacteroides thetaiotaomicron</name>
    <dbReference type="NCBI Taxonomy" id="818"/>
    <lineage>
        <taxon>Bacteria</taxon>
        <taxon>Pseudomonadati</taxon>
        <taxon>Bacteroidota</taxon>
        <taxon>Bacteroidia</taxon>
        <taxon>Bacteroidales</taxon>
        <taxon>Bacteroidaceae</taxon>
        <taxon>Bacteroides</taxon>
    </lineage>
</organism>
<evidence type="ECO:0000313" key="1">
    <source>
        <dbReference type="EMBL" id="CUQ37492.1"/>
    </source>
</evidence>
<dbReference type="EMBL" id="JAQNVG010000055">
    <property type="protein sequence ID" value="MDC2238616.1"/>
    <property type="molecule type" value="Genomic_DNA"/>
</dbReference>
<dbReference type="Proteomes" id="UP001217776">
    <property type="component" value="Unassembled WGS sequence"/>
</dbReference>
<evidence type="ECO:0000313" key="3">
    <source>
        <dbReference type="Proteomes" id="UP000095541"/>
    </source>
</evidence>
<gene>
    <name evidence="1" type="ORF">ERS852557_03960</name>
    <name evidence="2" type="ORF">PO127_22995</name>
</gene>
<evidence type="ECO:0000313" key="2">
    <source>
        <dbReference type="EMBL" id="MDC2238616.1"/>
    </source>
</evidence>
<dbReference type="RefSeq" id="WP_055221120.1">
    <property type="nucleotide sequence ID" value="NZ_BAABXH010000001.1"/>
</dbReference>
<dbReference type="PATRIC" id="fig|818.23.peg.1758"/>
<reference evidence="1 3" key="1">
    <citation type="submission" date="2015-09" db="EMBL/GenBank/DDBJ databases">
        <authorList>
            <consortium name="Pathogen Informatics"/>
        </authorList>
    </citation>
    <scope>NUCLEOTIDE SEQUENCE [LARGE SCALE GENOMIC DNA]</scope>
    <source>
        <strain evidence="1 3">2789STDY5834945</strain>
    </source>
</reference>
<reference evidence="2" key="2">
    <citation type="submission" date="2022-10" db="EMBL/GenBank/DDBJ databases">
        <title>Human gut microbiome strain richness.</title>
        <authorList>
            <person name="Chen-Liaw A."/>
        </authorList>
    </citation>
    <scope>NUCLEOTIDE SEQUENCE</scope>
    <source>
        <strain evidence="2">1001283st1_A3_1001283B150304_161114</strain>
    </source>
</reference>
<accession>A0A0P0FLR1</accession>